<dbReference type="SUPFAM" id="SSF55008">
    <property type="entry name" value="HMA, heavy metal-associated domain"/>
    <property type="match status" value="1"/>
</dbReference>
<sequence length="68" mass="7324">MKLRFKTNVKCGGCVAAITPEMDKLGATWSVDLSHPDRIMTIDGDVPKDAVLSAMKTAGYQAESLPEN</sequence>
<evidence type="ECO:0000313" key="1">
    <source>
        <dbReference type="EMBL" id="MCF1751311.1"/>
    </source>
</evidence>
<proteinExistence type="predicted"/>
<accession>A0ABS9BVW5</accession>
<name>A0ABS9BVW5_9BACT</name>
<protein>
    <submittedName>
        <fullName evidence="1">Heavy metal transport/detoxification protein</fullName>
    </submittedName>
</protein>
<comment type="caution">
    <text evidence="1">The sequence shown here is derived from an EMBL/GenBank/DDBJ whole genome shotgun (WGS) entry which is preliminary data.</text>
</comment>
<keyword evidence="2" id="KW-1185">Reference proteome</keyword>
<dbReference type="RefSeq" id="WP_234861302.1">
    <property type="nucleotide sequence ID" value="NZ_JAKEVZ010000006.1"/>
</dbReference>
<dbReference type="Proteomes" id="UP001201449">
    <property type="component" value="Unassembled WGS sequence"/>
</dbReference>
<dbReference type="EMBL" id="JAKEVZ010000006">
    <property type="protein sequence ID" value="MCF1751311.1"/>
    <property type="molecule type" value="Genomic_DNA"/>
</dbReference>
<reference evidence="1 2" key="1">
    <citation type="submission" date="2022-01" db="EMBL/GenBank/DDBJ databases">
        <title>Mariniradius saccharolyticus sp. nov., isolated from sediment of a river.</title>
        <authorList>
            <person name="Liu H."/>
        </authorList>
    </citation>
    <scope>NUCLEOTIDE SEQUENCE [LARGE SCALE GENOMIC DNA]</scope>
    <source>
        <strain evidence="1 2">RY-2</strain>
    </source>
</reference>
<dbReference type="Gene3D" id="3.30.70.100">
    <property type="match status" value="1"/>
</dbReference>
<evidence type="ECO:0000313" key="2">
    <source>
        <dbReference type="Proteomes" id="UP001201449"/>
    </source>
</evidence>
<dbReference type="InterPro" id="IPR036163">
    <property type="entry name" value="HMA_dom_sf"/>
</dbReference>
<gene>
    <name evidence="1" type="ORF">L0U89_09540</name>
</gene>
<organism evidence="1 2">
    <name type="scientific">Mariniradius sediminis</name>
    <dbReference type="NCBI Taxonomy" id="2909237"/>
    <lineage>
        <taxon>Bacteria</taxon>
        <taxon>Pseudomonadati</taxon>
        <taxon>Bacteroidota</taxon>
        <taxon>Cytophagia</taxon>
        <taxon>Cytophagales</taxon>
        <taxon>Cyclobacteriaceae</taxon>
        <taxon>Mariniradius</taxon>
    </lineage>
</organism>